<organism evidence="2 3">
    <name type="scientific">Rhizophagus clarus</name>
    <dbReference type="NCBI Taxonomy" id="94130"/>
    <lineage>
        <taxon>Eukaryota</taxon>
        <taxon>Fungi</taxon>
        <taxon>Fungi incertae sedis</taxon>
        <taxon>Mucoromycota</taxon>
        <taxon>Glomeromycotina</taxon>
        <taxon>Glomeromycetes</taxon>
        <taxon>Glomerales</taxon>
        <taxon>Glomeraceae</taxon>
        <taxon>Rhizophagus</taxon>
    </lineage>
</organism>
<sequence length="319" mass="37807">MDGNNDTNILLKVWYLYYQWARIWKMHRIGMRIGNHNLQRDALSAASPLFPSAGKSNYAVAITQHLSTLTKNEDQKPVCFGFDEALETFGVHFIKQNITEIVIDEAKLKASIKAAQSERDRIDLLLSEYLDDTSISQSERAIDSRREVLWKLIEDLVIIFDMIDPLSHEIFKDLEPPELHKEGYKRLVACYKNGLERMQVIYKQDVIKIEPQIAQGRRALEIWRTRHKDYTEKKKTRRKARRRQKHDKEISQPELQADTQESKKRRKILPHEVQILSRLLDYNNKIPTHMYDEILQQLGTEWDKKRVYGWWNYCVNKNN</sequence>
<feature type="region of interest" description="Disordered" evidence="1">
    <location>
        <begin position="231"/>
        <end position="266"/>
    </location>
</feature>
<evidence type="ECO:0000313" key="2">
    <source>
        <dbReference type="EMBL" id="GES76688.1"/>
    </source>
</evidence>
<accession>A0A8H3KVF9</accession>
<evidence type="ECO:0000313" key="3">
    <source>
        <dbReference type="Proteomes" id="UP000615446"/>
    </source>
</evidence>
<name>A0A8H3KVF9_9GLOM</name>
<dbReference type="EMBL" id="BLAL01000025">
    <property type="protein sequence ID" value="GES76688.1"/>
    <property type="molecule type" value="Genomic_DNA"/>
</dbReference>
<dbReference type="AlphaFoldDB" id="A0A8H3KVF9"/>
<dbReference type="OrthoDB" id="2437108at2759"/>
<proteinExistence type="predicted"/>
<comment type="caution">
    <text evidence="2">The sequence shown here is derived from an EMBL/GenBank/DDBJ whole genome shotgun (WGS) entry which is preliminary data.</text>
</comment>
<feature type="compositionally biased region" description="Basic residues" evidence="1">
    <location>
        <begin position="234"/>
        <end position="245"/>
    </location>
</feature>
<dbReference type="Proteomes" id="UP000615446">
    <property type="component" value="Unassembled WGS sequence"/>
</dbReference>
<gene>
    <name evidence="2" type="ORF">RCL2_000408500</name>
</gene>
<reference evidence="2" key="1">
    <citation type="submission" date="2019-10" db="EMBL/GenBank/DDBJ databases">
        <title>Conservation and host-specific expression of non-tandemly repeated heterogenous ribosome RNA gene in arbuscular mycorrhizal fungi.</title>
        <authorList>
            <person name="Maeda T."/>
            <person name="Kobayashi Y."/>
            <person name="Nakagawa T."/>
            <person name="Ezawa T."/>
            <person name="Yamaguchi K."/>
            <person name="Bino T."/>
            <person name="Nishimoto Y."/>
            <person name="Shigenobu S."/>
            <person name="Kawaguchi M."/>
        </authorList>
    </citation>
    <scope>NUCLEOTIDE SEQUENCE</scope>
    <source>
        <strain evidence="2">HR1</strain>
    </source>
</reference>
<protein>
    <submittedName>
        <fullName evidence="2">Uncharacterized protein</fullName>
    </submittedName>
</protein>
<evidence type="ECO:0000256" key="1">
    <source>
        <dbReference type="SAM" id="MobiDB-lite"/>
    </source>
</evidence>